<accession>A0A0R2BFE5</accession>
<sequence length="175" mass="19476">MDNLVKNIKRNMWLRAAAFIILGILIAFKPAMMINISIQLIALYLAILGIYSLVTGLKTHQKGESLNSAMILGITELVGALFVWLFAKSLLSLLPFVIGIGLLVHGINYIMQIRNNRQYVNVSPVMNYVYGALIIVAAVVMIFNPFKSLTVLFAIFGWLLIVMGIAEIFGTRLFK</sequence>
<keyword evidence="3" id="KW-1185">Reference proteome</keyword>
<dbReference type="Pfam" id="PF03729">
    <property type="entry name" value="DUF308"/>
    <property type="match status" value="2"/>
</dbReference>
<dbReference type="Proteomes" id="UP000051813">
    <property type="component" value="Unassembled WGS sequence"/>
</dbReference>
<evidence type="ECO:0000313" key="2">
    <source>
        <dbReference type="EMBL" id="KRM78365.1"/>
    </source>
</evidence>
<evidence type="ECO:0000256" key="1">
    <source>
        <dbReference type="SAM" id="Phobius"/>
    </source>
</evidence>
<gene>
    <name evidence="2" type="ORF">FC84_GL001189</name>
</gene>
<dbReference type="InterPro" id="IPR052712">
    <property type="entry name" value="Acid_resist_chaperone_HdeD"/>
</dbReference>
<keyword evidence="1" id="KW-0472">Membrane</keyword>
<keyword evidence="1" id="KW-0812">Transmembrane</keyword>
<dbReference type="STRING" id="1423738.FC84_GL001189"/>
<keyword evidence="1" id="KW-1133">Transmembrane helix</keyword>
<organism evidence="2 3">
    <name type="scientific">Lapidilactobacillus dextrinicus DSM 20335</name>
    <dbReference type="NCBI Taxonomy" id="1423738"/>
    <lineage>
        <taxon>Bacteria</taxon>
        <taxon>Bacillati</taxon>
        <taxon>Bacillota</taxon>
        <taxon>Bacilli</taxon>
        <taxon>Lactobacillales</taxon>
        <taxon>Lactobacillaceae</taxon>
        <taxon>Lapidilactobacillus</taxon>
    </lineage>
</organism>
<feature type="transmembrane region" description="Helical" evidence="1">
    <location>
        <begin position="66"/>
        <end position="87"/>
    </location>
</feature>
<feature type="transmembrane region" description="Helical" evidence="1">
    <location>
        <begin position="125"/>
        <end position="143"/>
    </location>
</feature>
<feature type="transmembrane region" description="Helical" evidence="1">
    <location>
        <begin position="93"/>
        <end position="113"/>
    </location>
</feature>
<dbReference type="GO" id="GO:0005886">
    <property type="term" value="C:plasma membrane"/>
    <property type="evidence" value="ECO:0007669"/>
    <property type="project" value="TreeGrafter"/>
</dbReference>
<dbReference type="InterPro" id="IPR005325">
    <property type="entry name" value="DUF308_memb"/>
</dbReference>
<name>A0A0R2BFE5_9LACO</name>
<proteinExistence type="predicted"/>
<feature type="transmembrane region" description="Helical" evidence="1">
    <location>
        <begin position="34"/>
        <end position="54"/>
    </location>
</feature>
<dbReference type="RefSeq" id="WP_057757694.1">
    <property type="nucleotide sequence ID" value="NZ_AYYK01000022.1"/>
</dbReference>
<dbReference type="PATRIC" id="fig|1423738.3.peg.1202"/>
<evidence type="ECO:0000313" key="3">
    <source>
        <dbReference type="Proteomes" id="UP000051813"/>
    </source>
</evidence>
<dbReference type="EMBL" id="AYYK01000022">
    <property type="protein sequence ID" value="KRM78365.1"/>
    <property type="molecule type" value="Genomic_DNA"/>
</dbReference>
<dbReference type="OrthoDB" id="2301130at2"/>
<reference evidence="2 3" key="1">
    <citation type="journal article" date="2015" name="Genome Announc.">
        <title>Expanding the biotechnology potential of lactobacilli through comparative genomics of 213 strains and associated genera.</title>
        <authorList>
            <person name="Sun Z."/>
            <person name="Harris H.M."/>
            <person name="McCann A."/>
            <person name="Guo C."/>
            <person name="Argimon S."/>
            <person name="Zhang W."/>
            <person name="Yang X."/>
            <person name="Jeffery I.B."/>
            <person name="Cooney J.C."/>
            <person name="Kagawa T.F."/>
            <person name="Liu W."/>
            <person name="Song Y."/>
            <person name="Salvetti E."/>
            <person name="Wrobel A."/>
            <person name="Rasinkangas P."/>
            <person name="Parkhill J."/>
            <person name="Rea M.C."/>
            <person name="O'Sullivan O."/>
            <person name="Ritari J."/>
            <person name="Douillard F.P."/>
            <person name="Paul Ross R."/>
            <person name="Yang R."/>
            <person name="Briner A.E."/>
            <person name="Felis G.E."/>
            <person name="de Vos W.M."/>
            <person name="Barrangou R."/>
            <person name="Klaenhammer T.R."/>
            <person name="Caufield P.W."/>
            <person name="Cui Y."/>
            <person name="Zhang H."/>
            <person name="O'Toole P.W."/>
        </authorList>
    </citation>
    <scope>NUCLEOTIDE SEQUENCE [LARGE SCALE GENOMIC DNA]</scope>
    <source>
        <strain evidence="2 3">DSM 20335</strain>
    </source>
</reference>
<evidence type="ECO:0008006" key="4">
    <source>
        <dbReference type="Google" id="ProtNLM"/>
    </source>
</evidence>
<comment type="caution">
    <text evidence="2">The sequence shown here is derived from an EMBL/GenBank/DDBJ whole genome shotgun (WGS) entry which is preliminary data.</text>
</comment>
<dbReference type="PANTHER" id="PTHR34989">
    <property type="entry name" value="PROTEIN HDED"/>
    <property type="match status" value="1"/>
</dbReference>
<dbReference type="AlphaFoldDB" id="A0A0R2BFE5"/>
<feature type="transmembrane region" description="Helical" evidence="1">
    <location>
        <begin position="149"/>
        <end position="169"/>
    </location>
</feature>
<protein>
    <recommendedName>
        <fullName evidence="4">Acid-resistance membrane protein</fullName>
    </recommendedName>
</protein>
<feature type="transmembrane region" description="Helical" evidence="1">
    <location>
        <begin position="12"/>
        <end position="28"/>
    </location>
</feature>
<dbReference type="PANTHER" id="PTHR34989:SF1">
    <property type="entry name" value="PROTEIN HDED"/>
    <property type="match status" value="1"/>
</dbReference>